<evidence type="ECO:0000313" key="4">
    <source>
        <dbReference type="EMBL" id="SMD16765.1"/>
    </source>
</evidence>
<dbReference type="Pfam" id="PF00892">
    <property type="entry name" value="EamA"/>
    <property type="match status" value="2"/>
</dbReference>
<feature type="domain" description="EamA" evidence="3">
    <location>
        <begin position="23"/>
        <end position="170"/>
    </location>
</feature>
<feature type="transmembrane region" description="Helical" evidence="2">
    <location>
        <begin position="125"/>
        <end position="147"/>
    </location>
</feature>
<accession>A0A1W2F486</accession>
<organism evidence="4 5">
    <name type="scientific">Sporomusa malonica</name>
    <dbReference type="NCBI Taxonomy" id="112901"/>
    <lineage>
        <taxon>Bacteria</taxon>
        <taxon>Bacillati</taxon>
        <taxon>Bacillota</taxon>
        <taxon>Negativicutes</taxon>
        <taxon>Selenomonadales</taxon>
        <taxon>Sporomusaceae</taxon>
        <taxon>Sporomusa</taxon>
    </lineage>
</organism>
<evidence type="ECO:0000256" key="1">
    <source>
        <dbReference type="ARBA" id="ARBA00007362"/>
    </source>
</evidence>
<keyword evidence="5" id="KW-1185">Reference proteome</keyword>
<feature type="transmembrane region" description="Helical" evidence="2">
    <location>
        <begin position="55"/>
        <end position="78"/>
    </location>
</feature>
<dbReference type="GO" id="GO:0016020">
    <property type="term" value="C:membrane"/>
    <property type="evidence" value="ECO:0007669"/>
    <property type="project" value="InterPro"/>
</dbReference>
<comment type="similarity">
    <text evidence="1">Belongs to the EamA transporter family.</text>
</comment>
<keyword evidence="2" id="KW-1133">Transmembrane helix</keyword>
<proteinExistence type="inferred from homology"/>
<feature type="transmembrane region" description="Helical" evidence="2">
    <location>
        <begin position="248"/>
        <end position="266"/>
    </location>
</feature>
<feature type="domain" description="EamA" evidence="3">
    <location>
        <begin position="183"/>
        <end position="320"/>
    </location>
</feature>
<dbReference type="InterPro" id="IPR037185">
    <property type="entry name" value="EmrE-like"/>
</dbReference>
<feature type="transmembrane region" description="Helical" evidence="2">
    <location>
        <begin position="223"/>
        <end position="242"/>
    </location>
</feature>
<dbReference type="OrthoDB" id="5604143at2"/>
<evidence type="ECO:0000313" key="5">
    <source>
        <dbReference type="Proteomes" id="UP000192738"/>
    </source>
</evidence>
<keyword evidence="2" id="KW-0812">Transmembrane</keyword>
<dbReference type="EMBL" id="FWXI01000045">
    <property type="protein sequence ID" value="SMD16765.1"/>
    <property type="molecule type" value="Genomic_DNA"/>
</dbReference>
<feature type="transmembrane region" description="Helical" evidence="2">
    <location>
        <begin position="278"/>
        <end position="296"/>
    </location>
</feature>
<sequence length="332" mass="35050">MSNLSAAKLQELQSKNELSHAKKGLVWGLISGATWGLDGVILGMALAMAPFTGGATLYAGPIAGAALHDGFAGFFLFLCNLFNGKWKEYPRTLKTKPGMIVCLGALFGGPIAMSGYLVGINLAGASYALSITAMYPAVGAILAFFILKEKIQPRVWAGIVLCMVGAITVSYVPPEGDFPNFYLGLALALLATFGWGAEGVLSAFGMDMVDPDVAIGIREAASFVVYFVAVLPAVAGMVIFWEAFLANALVYIAVAGFLGGLSYFAWYRAINMTGVARAMAFNISYALWAVFFGWLITDLAITPTLIGGAAIITLGTILVTANPKELVKLRNN</sequence>
<dbReference type="RefSeq" id="WP_084578524.1">
    <property type="nucleotide sequence ID" value="NZ_CP155572.1"/>
</dbReference>
<feature type="transmembrane region" description="Helical" evidence="2">
    <location>
        <begin position="154"/>
        <end position="174"/>
    </location>
</feature>
<feature type="transmembrane region" description="Helical" evidence="2">
    <location>
        <begin position="99"/>
        <end position="119"/>
    </location>
</feature>
<name>A0A1W2F486_9FIRM</name>
<evidence type="ECO:0000259" key="3">
    <source>
        <dbReference type="Pfam" id="PF00892"/>
    </source>
</evidence>
<dbReference type="STRING" id="112901.SAMN04488500_1456"/>
<feature type="transmembrane region" description="Helical" evidence="2">
    <location>
        <begin position="180"/>
        <end position="202"/>
    </location>
</feature>
<dbReference type="AlphaFoldDB" id="A0A1W2F486"/>
<dbReference type="InterPro" id="IPR000620">
    <property type="entry name" value="EamA_dom"/>
</dbReference>
<dbReference type="Gene3D" id="1.10.3730.20">
    <property type="match status" value="1"/>
</dbReference>
<evidence type="ECO:0000256" key="2">
    <source>
        <dbReference type="SAM" id="Phobius"/>
    </source>
</evidence>
<gene>
    <name evidence="4" type="ORF">SAMN04488500_1456</name>
</gene>
<dbReference type="PANTHER" id="PTHR22911:SF137">
    <property type="entry name" value="SOLUTE CARRIER FAMILY 35 MEMBER G2-RELATED"/>
    <property type="match status" value="1"/>
</dbReference>
<protein>
    <submittedName>
        <fullName evidence="4">Uncharacterized membrane protein</fullName>
    </submittedName>
</protein>
<dbReference type="SUPFAM" id="SSF103481">
    <property type="entry name" value="Multidrug resistance efflux transporter EmrE"/>
    <property type="match status" value="2"/>
</dbReference>
<feature type="transmembrane region" description="Helical" evidence="2">
    <location>
        <begin position="302"/>
        <end position="321"/>
    </location>
</feature>
<dbReference type="Proteomes" id="UP000192738">
    <property type="component" value="Unassembled WGS sequence"/>
</dbReference>
<keyword evidence="2" id="KW-0472">Membrane</keyword>
<feature type="transmembrane region" description="Helical" evidence="2">
    <location>
        <begin position="25"/>
        <end position="49"/>
    </location>
</feature>
<reference evidence="4 5" key="1">
    <citation type="submission" date="2017-04" db="EMBL/GenBank/DDBJ databases">
        <authorList>
            <person name="Afonso C.L."/>
            <person name="Miller P.J."/>
            <person name="Scott M.A."/>
            <person name="Spackman E."/>
            <person name="Goraichik I."/>
            <person name="Dimitrov K.M."/>
            <person name="Suarez D.L."/>
            <person name="Swayne D.E."/>
        </authorList>
    </citation>
    <scope>NUCLEOTIDE SEQUENCE [LARGE SCALE GENOMIC DNA]</scope>
    <source>
        <strain evidence="4 5">DSM 5090</strain>
    </source>
</reference>
<dbReference type="PANTHER" id="PTHR22911">
    <property type="entry name" value="ACYL-MALONYL CONDENSING ENZYME-RELATED"/>
    <property type="match status" value="1"/>
</dbReference>